<evidence type="ECO:0000313" key="1">
    <source>
        <dbReference type="EMBL" id="BAJ64104.1"/>
    </source>
</evidence>
<accession>E8MXM3</accession>
<dbReference type="AlphaFoldDB" id="E8MXM3"/>
<dbReference type="InParanoid" id="E8MXM3"/>
<keyword evidence="2" id="KW-1185">Reference proteome</keyword>
<dbReference type="HOGENOM" id="CLU_2010502_0_0_0"/>
<evidence type="ECO:0000313" key="2">
    <source>
        <dbReference type="Proteomes" id="UP000008922"/>
    </source>
</evidence>
<reference evidence="1 2" key="1">
    <citation type="submission" date="2010-12" db="EMBL/GenBank/DDBJ databases">
        <title>Whole genome sequence of Anaerolinea thermophila UNI-1.</title>
        <authorList>
            <person name="Narita-Yamada S."/>
            <person name="Kishi E."/>
            <person name="Watanabe Y."/>
            <person name="Takasaki K."/>
            <person name="Ankai A."/>
            <person name="Oguchi A."/>
            <person name="Fukui S."/>
            <person name="Takahashi M."/>
            <person name="Yashiro I."/>
            <person name="Hosoyama A."/>
            <person name="Sekiguchi Y."/>
            <person name="Hanada S."/>
            <person name="Fujita N."/>
        </authorList>
    </citation>
    <scope>NUCLEOTIDE SEQUENCE [LARGE SCALE GENOMIC DNA]</scope>
    <source>
        <strain evidence="2">DSM 14523 / JCM 11388 / NBRC 100420 / UNI-1</strain>
    </source>
</reference>
<protein>
    <submittedName>
        <fullName evidence="1">Uncharacterized protein</fullName>
    </submittedName>
</protein>
<sequence>MGGFSTETRQRIAQEFEMAFTARRQGNEGRARVCARRAAGVAAKEYLLQQGMGTPALNAWDALNLLVRQSLSQEMQHSVQILTMRVNEEFSLPVEADVIQEAQFLCEALEKLLVSKGNNEYGR</sequence>
<dbReference type="STRING" id="926569.ANT_20780"/>
<dbReference type="KEGG" id="atm:ANT_20780"/>
<organism evidence="1 2">
    <name type="scientific">Anaerolinea thermophila (strain DSM 14523 / JCM 11388 / NBRC 100420 / UNI-1)</name>
    <dbReference type="NCBI Taxonomy" id="926569"/>
    <lineage>
        <taxon>Bacteria</taxon>
        <taxon>Bacillati</taxon>
        <taxon>Chloroflexota</taxon>
        <taxon>Anaerolineae</taxon>
        <taxon>Anaerolineales</taxon>
        <taxon>Anaerolineaceae</taxon>
        <taxon>Anaerolinea</taxon>
    </lineage>
</organism>
<gene>
    <name evidence="1" type="ordered locus">ANT_20780</name>
</gene>
<proteinExistence type="predicted"/>
<name>E8MXM3_ANATU</name>
<dbReference type="Proteomes" id="UP000008922">
    <property type="component" value="Chromosome"/>
</dbReference>
<dbReference type="EMBL" id="AP012029">
    <property type="protein sequence ID" value="BAJ64104.1"/>
    <property type="molecule type" value="Genomic_DNA"/>
</dbReference>